<evidence type="ECO:0000256" key="2">
    <source>
        <dbReference type="ARBA" id="ARBA00023033"/>
    </source>
</evidence>
<name>A0ABN3VDT5_9PSEU</name>
<dbReference type="RefSeq" id="WP_344680576.1">
    <property type="nucleotide sequence ID" value="NZ_BAAAUX010000014.1"/>
</dbReference>
<evidence type="ECO:0000313" key="5">
    <source>
        <dbReference type="Proteomes" id="UP001500979"/>
    </source>
</evidence>
<dbReference type="Gene3D" id="3.20.20.30">
    <property type="entry name" value="Luciferase-like domain"/>
    <property type="match status" value="1"/>
</dbReference>
<evidence type="ECO:0000259" key="3">
    <source>
        <dbReference type="Pfam" id="PF00296"/>
    </source>
</evidence>
<gene>
    <name evidence="4" type="ORF">GCM10010470_32890</name>
</gene>
<evidence type="ECO:0000313" key="4">
    <source>
        <dbReference type="EMBL" id="GAA2795314.1"/>
    </source>
</evidence>
<proteinExistence type="predicted"/>
<dbReference type="InterPro" id="IPR036661">
    <property type="entry name" value="Luciferase-like_sf"/>
</dbReference>
<dbReference type="Pfam" id="PF00296">
    <property type="entry name" value="Bac_luciferase"/>
    <property type="match status" value="1"/>
</dbReference>
<dbReference type="InterPro" id="IPR011251">
    <property type="entry name" value="Luciferase-like_dom"/>
</dbReference>
<dbReference type="EMBL" id="BAAAUX010000014">
    <property type="protein sequence ID" value="GAA2795314.1"/>
    <property type="molecule type" value="Genomic_DNA"/>
</dbReference>
<dbReference type="InterPro" id="IPR050766">
    <property type="entry name" value="Bact_Lucif_Oxidored"/>
</dbReference>
<organism evidence="4 5">
    <name type="scientific">Saccharopolyspora taberi</name>
    <dbReference type="NCBI Taxonomy" id="60895"/>
    <lineage>
        <taxon>Bacteria</taxon>
        <taxon>Bacillati</taxon>
        <taxon>Actinomycetota</taxon>
        <taxon>Actinomycetes</taxon>
        <taxon>Pseudonocardiales</taxon>
        <taxon>Pseudonocardiaceae</taxon>
        <taxon>Saccharopolyspora</taxon>
    </lineage>
</organism>
<feature type="domain" description="Luciferase-like" evidence="3">
    <location>
        <begin position="1"/>
        <end position="307"/>
    </location>
</feature>
<accession>A0ABN3VDT5</accession>
<keyword evidence="2" id="KW-0503">Monooxygenase</keyword>
<comment type="caution">
    <text evidence="4">The sequence shown here is derived from an EMBL/GenBank/DDBJ whole genome shotgun (WGS) entry which is preliminary data.</text>
</comment>
<protein>
    <submittedName>
        <fullName evidence="4">LLM class flavin-dependent oxidoreductase</fullName>
    </submittedName>
</protein>
<dbReference type="PANTHER" id="PTHR30137:SF8">
    <property type="entry name" value="BLR5498 PROTEIN"/>
    <property type="match status" value="1"/>
</dbReference>
<dbReference type="PANTHER" id="PTHR30137">
    <property type="entry name" value="LUCIFERASE-LIKE MONOOXYGENASE"/>
    <property type="match status" value="1"/>
</dbReference>
<keyword evidence="1" id="KW-0560">Oxidoreductase</keyword>
<dbReference type="SUPFAM" id="SSF51679">
    <property type="entry name" value="Bacterial luciferase-like"/>
    <property type="match status" value="1"/>
</dbReference>
<keyword evidence="5" id="KW-1185">Reference proteome</keyword>
<reference evidence="4 5" key="1">
    <citation type="journal article" date="2019" name="Int. J. Syst. Evol. Microbiol.">
        <title>The Global Catalogue of Microorganisms (GCM) 10K type strain sequencing project: providing services to taxonomists for standard genome sequencing and annotation.</title>
        <authorList>
            <consortium name="The Broad Institute Genomics Platform"/>
            <consortium name="The Broad Institute Genome Sequencing Center for Infectious Disease"/>
            <person name="Wu L."/>
            <person name="Ma J."/>
        </authorList>
    </citation>
    <scope>NUCLEOTIDE SEQUENCE [LARGE SCALE GENOMIC DNA]</scope>
    <source>
        <strain evidence="4 5">JCM 9383</strain>
    </source>
</reference>
<evidence type="ECO:0000256" key="1">
    <source>
        <dbReference type="ARBA" id="ARBA00023002"/>
    </source>
</evidence>
<sequence length="342" mass="37990">MQLGILSLGSTEPDPVSGRKLTTTEYFDDVVRLATLSEELGLDYFGFGEHHAGRFVASAPPVVLSAIAARTSRIRLITTVTLLSTLDPVRVAEDYATLDHLSHGRLELVVGKGNSPSPYTVFGYDREHQWDLLAEHYELLRRLWREEDVTFSGRFRTIDEPFTSIPRPLQSPPPIWHGVATSRSSPDLAAKHGDPIFVANAIQPMENYGVLVDHYRERWEHYGHDPKQARVGSGGMLFVGKTSQQARDDLRPYYEALWADRDPTRDRGGIGDEPAGHTLESNIAGGGLFAGSPQEIIDKIGVYRERFGHDVMIFGVQVGGLPYGKVAESLELFATEVLPQLR</sequence>
<dbReference type="Proteomes" id="UP001500979">
    <property type="component" value="Unassembled WGS sequence"/>
</dbReference>